<dbReference type="Proteomes" id="UP000198517">
    <property type="component" value="Unassembled WGS sequence"/>
</dbReference>
<organism evidence="1 2">
    <name type="scientific">Riemerella columbipharyngis</name>
    <dbReference type="NCBI Taxonomy" id="1071918"/>
    <lineage>
        <taxon>Bacteria</taxon>
        <taxon>Pseudomonadati</taxon>
        <taxon>Bacteroidota</taxon>
        <taxon>Flavobacteriia</taxon>
        <taxon>Flavobacteriales</taxon>
        <taxon>Weeksellaceae</taxon>
        <taxon>Riemerella</taxon>
    </lineage>
</organism>
<sequence>MVTKQITTEEWELIETIRNYRKAYPNGARMLKAEIQDLLDELMDLGYQKK</sequence>
<protein>
    <submittedName>
        <fullName evidence="1">Uncharacterized protein</fullName>
    </submittedName>
</protein>
<keyword evidence="2" id="KW-1185">Reference proteome</keyword>
<dbReference type="STRING" id="1071918.SAMN05421544_11850"/>
<dbReference type="RefSeq" id="WP_176763291.1">
    <property type="nucleotide sequence ID" value="NZ_FNAS01000018.1"/>
</dbReference>
<reference evidence="1 2" key="1">
    <citation type="submission" date="2016-10" db="EMBL/GenBank/DDBJ databases">
        <authorList>
            <person name="de Groot N.N."/>
        </authorList>
    </citation>
    <scope>NUCLEOTIDE SEQUENCE [LARGE SCALE GENOMIC DNA]</scope>
    <source>
        <strain evidence="1 2">DSM 24015</strain>
    </source>
</reference>
<accession>A0A1G7F0W9</accession>
<dbReference type="AlphaFoldDB" id="A0A1G7F0W9"/>
<name>A0A1G7F0W9_9FLAO</name>
<proteinExistence type="predicted"/>
<evidence type="ECO:0000313" key="2">
    <source>
        <dbReference type="Proteomes" id="UP000198517"/>
    </source>
</evidence>
<dbReference type="EMBL" id="FNAS01000018">
    <property type="protein sequence ID" value="SDE69507.1"/>
    <property type="molecule type" value="Genomic_DNA"/>
</dbReference>
<evidence type="ECO:0000313" key="1">
    <source>
        <dbReference type="EMBL" id="SDE69507.1"/>
    </source>
</evidence>
<gene>
    <name evidence="1" type="ORF">SAMN05421544_11850</name>
</gene>